<dbReference type="SUPFAM" id="SSF103025">
    <property type="entry name" value="Folate-binding domain"/>
    <property type="match status" value="1"/>
</dbReference>
<dbReference type="RefSeq" id="WP_306410491.1">
    <property type="nucleotide sequence ID" value="NZ_JANFPI010000002.1"/>
</dbReference>
<dbReference type="InterPro" id="IPR007375">
    <property type="entry name" value="SoxG"/>
</dbReference>
<evidence type="ECO:0000313" key="1">
    <source>
        <dbReference type="EMBL" id="MCX8996709.1"/>
    </source>
</evidence>
<dbReference type="EMBL" id="JANFPI010000002">
    <property type="protein sequence ID" value="MCX8996709.1"/>
    <property type="molecule type" value="Genomic_DNA"/>
</dbReference>
<keyword evidence="2" id="KW-1185">Reference proteome</keyword>
<dbReference type="AlphaFoldDB" id="A0AAE3MXD5"/>
<dbReference type="Pfam" id="PF04268">
    <property type="entry name" value="SoxG"/>
    <property type="match status" value="1"/>
</dbReference>
<reference evidence="1" key="1">
    <citation type="submission" date="2022-07" db="EMBL/GenBank/DDBJ databases">
        <title>Ectorhizobium quercum gen.nov., sp. nov.</title>
        <authorList>
            <person name="Ma T."/>
            <person name="Li Y."/>
        </authorList>
    </citation>
    <scope>NUCLEOTIDE SEQUENCE</scope>
    <source>
        <strain evidence="1">BDR2-2</strain>
    </source>
</reference>
<name>A0AAE3MXD5_9HYPH</name>
<dbReference type="Proteomes" id="UP001208771">
    <property type="component" value="Unassembled WGS sequence"/>
</dbReference>
<comment type="caution">
    <text evidence="1">The sequence shown here is derived from an EMBL/GenBank/DDBJ whole genome shotgun (WGS) entry which is preliminary data.</text>
</comment>
<dbReference type="Gene3D" id="3.30.1360.120">
    <property type="entry name" value="Probable tRNA modification gtpase trme, domain 1"/>
    <property type="match status" value="1"/>
</dbReference>
<accession>A0AAE3MXD5</accession>
<sequence length="180" mass="18658">MNFIPRHPVETALSATPSAAGVNHLSVPRSRALWSVLAHKGHEAAVGDALLAIDGVSPRFCGPQEWLAVAAGEDAGRVANALSAIAGASIAEQSGGRTVLTLSGPDVRTLLAKCTAVDLHPSAFAVGRSANALVCHVGGNVARLSADTYELIVMRSFALSVFEELRLMGREFALTASFAD</sequence>
<protein>
    <submittedName>
        <fullName evidence="1">Sarcosine oxidase subunit gamma</fullName>
    </submittedName>
</protein>
<proteinExistence type="predicted"/>
<evidence type="ECO:0000313" key="2">
    <source>
        <dbReference type="Proteomes" id="UP001208771"/>
    </source>
</evidence>
<dbReference type="InterPro" id="IPR027266">
    <property type="entry name" value="TrmE/GcvT-like"/>
</dbReference>
<gene>
    <name evidence="1" type="ORF">NOF55_06285</name>
</gene>
<organism evidence="1 2">
    <name type="scientific">Ectorhizobium quercum</name>
    <dbReference type="NCBI Taxonomy" id="2965071"/>
    <lineage>
        <taxon>Bacteria</taxon>
        <taxon>Pseudomonadati</taxon>
        <taxon>Pseudomonadota</taxon>
        <taxon>Alphaproteobacteria</taxon>
        <taxon>Hyphomicrobiales</taxon>
        <taxon>Rhizobiaceae</taxon>
        <taxon>Ectorhizobium</taxon>
    </lineage>
</organism>